<dbReference type="InterPro" id="IPR004360">
    <property type="entry name" value="Glyas_Fos-R_dOase_dom"/>
</dbReference>
<name>A0ABY4IPS7_9MICO</name>
<dbReference type="EMBL" id="CP078077">
    <property type="protein sequence ID" value="UPL13811.1"/>
    <property type="molecule type" value="Genomic_DNA"/>
</dbReference>
<dbReference type="InterPro" id="IPR037523">
    <property type="entry name" value="VOC_core"/>
</dbReference>
<protein>
    <submittedName>
        <fullName evidence="2">VOC family protein</fullName>
    </submittedName>
</protein>
<dbReference type="SUPFAM" id="SSF54593">
    <property type="entry name" value="Glyoxalase/Bleomycin resistance protein/Dihydroxybiphenyl dioxygenase"/>
    <property type="match status" value="1"/>
</dbReference>
<sequence length="134" mass="14567">MPAALRIELFPRDLGRALAFYVDVLGFELVQDDRGLANPYAGVRRDAVRIGLLASPNAIGDRRPPLGVEIVIEVDDVAAERERVAASGVGLVDDLQRRAWGLTDFRLLDPDGHFLRITDRAAAHEPAASEGEPS</sequence>
<dbReference type="Proteomes" id="UP000831963">
    <property type="component" value="Chromosome"/>
</dbReference>
<dbReference type="RefSeq" id="WP_247957011.1">
    <property type="nucleotide sequence ID" value="NZ_CP078077.1"/>
</dbReference>
<feature type="domain" description="VOC" evidence="1">
    <location>
        <begin position="3"/>
        <end position="120"/>
    </location>
</feature>
<proteinExistence type="predicted"/>
<keyword evidence="3" id="KW-1185">Reference proteome</keyword>
<evidence type="ECO:0000259" key="1">
    <source>
        <dbReference type="PROSITE" id="PS51819"/>
    </source>
</evidence>
<dbReference type="Pfam" id="PF00903">
    <property type="entry name" value="Glyoxalase"/>
    <property type="match status" value="1"/>
</dbReference>
<evidence type="ECO:0000313" key="2">
    <source>
        <dbReference type="EMBL" id="UPL13811.1"/>
    </source>
</evidence>
<gene>
    <name evidence="2" type="ORF">KV396_04680</name>
</gene>
<organism evidence="2 3">
    <name type="scientific">Microbacterium galbinum</name>
    <dbReference type="NCBI Taxonomy" id="2851646"/>
    <lineage>
        <taxon>Bacteria</taxon>
        <taxon>Bacillati</taxon>
        <taxon>Actinomycetota</taxon>
        <taxon>Actinomycetes</taxon>
        <taxon>Micrococcales</taxon>
        <taxon>Microbacteriaceae</taxon>
        <taxon>Microbacterium</taxon>
    </lineage>
</organism>
<dbReference type="PROSITE" id="PS51819">
    <property type="entry name" value="VOC"/>
    <property type="match status" value="1"/>
</dbReference>
<evidence type="ECO:0000313" key="3">
    <source>
        <dbReference type="Proteomes" id="UP000831963"/>
    </source>
</evidence>
<dbReference type="InterPro" id="IPR029068">
    <property type="entry name" value="Glyas_Bleomycin-R_OHBP_Dase"/>
</dbReference>
<reference evidence="2 3" key="1">
    <citation type="submission" date="2021-06" db="EMBL/GenBank/DDBJ databases">
        <title>Genome-based taxonomic framework of Microbacterium strains isolated from marine environment, the description of four new species and reclassification of four preexisting species.</title>
        <authorList>
            <person name="Lee S.D."/>
            <person name="Kim S.-M."/>
            <person name="Byeon Y.-S."/>
            <person name="Yang H.L."/>
            <person name="Kim I.S."/>
        </authorList>
    </citation>
    <scope>NUCLEOTIDE SEQUENCE [LARGE SCALE GENOMIC DNA]</scope>
    <source>
        <strain evidence="2 3">SSW1-36</strain>
    </source>
</reference>
<accession>A0ABY4IPS7</accession>
<dbReference type="Gene3D" id="3.10.180.10">
    <property type="entry name" value="2,3-Dihydroxybiphenyl 1,2-Dioxygenase, domain 1"/>
    <property type="match status" value="1"/>
</dbReference>